<dbReference type="InterPro" id="IPR002586">
    <property type="entry name" value="CobQ/CobB/MinD/ParA_Nub-bd_dom"/>
</dbReference>
<evidence type="ECO:0000313" key="4">
    <source>
        <dbReference type="EMBL" id="WBO24394.1"/>
    </source>
</evidence>
<dbReference type="PANTHER" id="PTHR43384">
    <property type="entry name" value="SEPTUM SITE-DETERMINING PROTEIN MIND HOMOLOG, CHLOROPLASTIC-RELATED"/>
    <property type="match status" value="1"/>
</dbReference>
<name>A0ABY7NS75_9SPHN</name>
<dbReference type="Gene3D" id="3.40.50.300">
    <property type="entry name" value="P-loop containing nucleotide triphosphate hydrolases"/>
    <property type="match status" value="1"/>
</dbReference>
<dbReference type="InterPro" id="IPR014433">
    <property type="entry name" value="CooC"/>
</dbReference>
<dbReference type="SUPFAM" id="SSF52540">
    <property type="entry name" value="P-loop containing nucleoside triphosphate hydrolases"/>
    <property type="match status" value="1"/>
</dbReference>
<accession>A0ABY7NS75</accession>
<evidence type="ECO:0000256" key="2">
    <source>
        <dbReference type="ARBA" id="ARBA00022840"/>
    </source>
</evidence>
<dbReference type="RefSeq" id="WP_270079020.1">
    <property type="nucleotide sequence ID" value="NZ_CP115174.1"/>
</dbReference>
<dbReference type="PIRSF" id="PIRSF005647">
    <property type="entry name" value="CooC"/>
    <property type="match status" value="1"/>
</dbReference>
<dbReference type="CDD" id="cd02034">
    <property type="entry name" value="CooC1"/>
    <property type="match status" value="1"/>
</dbReference>
<dbReference type="PANTHER" id="PTHR43384:SF6">
    <property type="entry name" value="SEPTUM SITE-DETERMINING PROTEIN MIND HOMOLOG, CHLOROPLASTIC"/>
    <property type="match status" value="1"/>
</dbReference>
<evidence type="ECO:0000313" key="5">
    <source>
        <dbReference type="Proteomes" id="UP001210865"/>
    </source>
</evidence>
<sequence length="267" mass="28636">MKVAVSGKGGVGKSTIVGMLARALNDDGWKVMAIDADPDANLASAIGIPADRMTELKPISAMTELALERTGATPGSGSFFILNPKVDDIPDRFSVEHEGIKLLAMGTVDHAGAGCVCPEHALVRTLMRHILTRRREAVLLDMEAGIEHFGRGTVEAVDLLVIVVEPGMRSFQTGAQIERLAAELGIKRVCYVANKVASAEDEAFVRTQAGDKDLLLVAPFDQDIQAADQAGESCYDRSEAFRVRAHGFAKEVVRRVVGQKEVNDVLG</sequence>
<dbReference type="Pfam" id="PF01656">
    <property type="entry name" value="CbiA"/>
    <property type="match status" value="1"/>
</dbReference>
<gene>
    <name evidence="4" type="ORF">PBT88_09970</name>
</gene>
<keyword evidence="2" id="KW-0067">ATP-binding</keyword>
<protein>
    <submittedName>
        <fullName evidence="4">Carbon monoxide dehydrogenase accessory protein CooC</fullName>
    </submittedName>
</protein>
<reference evidence="4 5" key="1">
    <citation type="submission" date="2022-12" db="EMBL/GenBank/DDBJ databases">
        <title>Sphingomonas abieness sp. nov., an endophytic bacterium isolated from Abies koreana.</title>
        <authorList>
            <person name="Jiang L."/>
            <person name="Lee J."/>
        </authorList>
    </citation>
    <scope>NUCLEOTIDE SEQUENCE [LARGE SCALE GENOMIC DNA]</scope>
    <source>
        <strain evidence="5">PAMB 00755</strain>
    </source>
</reference>
<evidence type="ECO:0000259" key="3">
    <source>
        <dbReference type="Pfam" id="PF01656"/>
    </source>
</evidence>
<dbReference type="InterPro" id="IPR027417">
    <property type="entry name" value="P-loop_NTPase"/>
</dbReference>
<organism evidence="4 5">
    <name type="scientific">Sphingomonas abietis</name>
    <dbReference type="NCBI Taxonomy" id="3012344"/>
    <lineage>
        <taxon>Bacteria</taxon>
        <taxon>Pseudomonadati</taxon>
        <taxon>Pseudomonadota</taxon>
        <taxon>Alphaproteobacteria</taxon>
        <taxon>Sphingomonadales</taxon>
        <taxon>Sphingomonadaceae</taxon>
        <taxon>Sphingomonas</taxon>
    </lineage>
</organism>
<dbReference type="EMBL" id="CP115174">
    <property type="protein sequence ID" value="WBO24394.1"/>
    <property type="molecule type" value="Genomic_DNA"/>
</dbReference>
<feature type="domain" description="CobQ/CobB/MinD/ParA nucleotide binding" evidence="3">
    <location>
        <begin position="3"/>
        <end position="230"/>
    </location>
</feature>
<proteinExistence type="predicted"/>
<dbReference type="InterPro" id="IPR050625">
    <property type="entry name" value="ParA/MinD_ATPase"/>
</dbReference>
<dbReference type="Proteomes" id="UP001210865">
    <property type="component" value="Chromosome"/>
</dbReference>
<keyword evidence="5" id="KW-1185">Reference proteome</keyword>
<evidence type="ECO:0000256" key="1">
    <source>
        <dbReference type="ARBA" id="ARBA00022741"/>
    </source>
</evidence>
<keyword evidence="1" id="KW-0547">Nucleotide-binding</keyword>